<dbReference type="EMBL" id="AGNL01023941">
    <property type="protein sequence ID" value="EJK58938.1"/>
    <property type="molecule type" value="Genomic_DNA"/>
</dbReference>
<gene>
    <name evidence="1" type="ORF">THAOC_20899</name>
</gene>
<proteinExistence type="predicted"/>
<dbReference type="Proteomes" id="UP000266841">
    <property type="component" value="Unassembled WGS sequence"/>
</dbReference>
<evidence type="ECO:0000313" key="1">
    <source>
        <dbReference type="EMBL" id="EJK58938.1"/>
    </source>
</evidence>
<comment type="caution">
    <text evidence="1">The sequence shown here is derived from an EMBL/GenBank/DDBJ whole genome shotgun (WGS) entry which is preliminary data.</text>
</comment>
<dbReference type="AlphaFoldDB" id="K0RYR6"/>
<evidence type="ECO:0000313" key="2">
    <source>
        <dbReference type="Proteomes" id="UP000266841"/>
    </source>
</evidence>
<organism evidence="1 2">
    <name type="scientific">Thalassiosira oceanica</name>
    <name type="common">Marine diatom</name>
    <dbReference type="NCBI Taxonomy" id="159749"/>
    <lineage>
        <taxon>Eukaryota</taxon>
        <taxon>Sar</taxon>
        <taxon>Stramenopiles</taxon>
        <taxon>Ochrophyta</taxon>
        <taxon>Bacillariophyta</taxon>
        <taxon>Coscinodiscophyceae</taxon>
        <taxon>Thalassiosirophycidae</taxon>
        <taxon>Thalassiosirales</taxon>
        <taxon>Thalassiosiraceae</taxon>
        <taxon>Thalassiosira</taxon>
    </lineage>
</organism>
<protein>
    <submittedName>
        <fullName evidence="1">Uncharacterized protein</fullName>
    </submittedName>
</protein>
<reference evidence="1 2" key="1">
    <citation type="journal article" date="2012" name="Genome Biol.">
        <title>Genome and low-iron response of an oceanic diatom adapted to chronic iron limitation.</title>
        <authorList>
            <person name="Lommer M."/>
            <person name="Specht M."/>
            <person name="Roy A.S."/>
            <person name="Kraemer L."/>
            <person name="Andreson R."/>
            <person name="Gutowska M.A."/>
            <person name="Wolf J."/>
            <person name="Bergner S.V."/>
            <person name="Schilhabel M.B."/>
            <person name="Klostermeier U.C."/>
            <person name="Beiko R.G."/>
            <person name="Rosenstiel P."/>
            <person name="Hippler M."/>
            <person name="Laroche J."/>
        </authorList>
    </citation>
    <scope>NUCLEOTIDE SEQUENCE [LARGE SCALE GENOMIC DNA]</scope>
    <source>
        <strain evidence="1 2">CCMP1005</strain>
    </source>
</reference>
<name>K0RYR6_THAOC</name>
<accession>K0RYR6</accession>
<sequence>MLVCDRTGKAALIRDQAAEVGRIGAAAGSLLDRRAGSRSVVVVVGCLSSWPQAATLYGATKEGCDCSQPRVALGAPAAACVGHGAGGGSSRMVMILSPMRRSQLKAARAASCATAVAYPGQAAGASFSSHLRYQGDLWIQSAEGSVLLALPRRPVDETGGEGSFASHLRYQGGS</sequence>
<keyword evidence="2" id="KW-1185">Reference proteome</keyword>
<feature type="non-terminal residue" evidence="1">
    <location>
        <position position="174"/>
    </location>
</feature>